<evidence type="ECO:0000256" key="3">
    <source>
        <dbReference type="ARBA" id="ARBA00023002"/>
    </source>
</evidence>
<accession>A0ABU3E4D7</accession>
<dbReference type="RefSeq" id="WP_311685821.1">
    <property type="nucleotide sequence ID" value="NZ_JAVRHM010000016.1"/>
</dbReference>
<evidence type="ECO:0000313" key="6">
    <source>
        <dbReference type="Proteomes" id="UP001261624"/>
    </source>
</evidence>
<dbReference type="Proteomes" id="UP001261624">
    <property type="component" value="Unassembled WGS sequence"/>
</dbReference>
<evidence type="ECO:0000259" key="4">
    <source>
        <dbReference type="Pfam" id="PF00248"/>
    </source>
</evidence>
<dbReference type="EMBL" id="JAVRHM010000016">
    <property type="protein sequence ID" value="MDT0690866.1"/>
    <property type="molecule type" value="Genomic_DNA"/>
</dbReference>
<dbReference type="PROSITE" id="PS00062">
    <property type="entry name" value="ALDOKETO_REDUCTASE_2"/>
    <property type="match status" value="1"/>
</dbReference>
<dbReference type="PANTHER" id="PTHR43827:SF3">
    <property type="entry name" value="NADP-DEPENDENT OXIDOREDUCTASE DOMAIN-CONTAINING PROTEIN"/>
    <property type="match status" value="1"/>
</dbReference>
<keyword evidence="6" id="KW-1185">Reference proteome</keyword>
<reference evidence="5 6" key="1">
    <citation type="submission" date="2023-09" db="EMBL/GenBank/DDBJ databases">
        <authorList>
            <person name="Rey-Velasco X."/>
        </authorList>
    </citation>
    <scope>NUCLEOTIDE SEQUENCE [LARGE SCALE GENOMIC DNA]</scope>
    <source>
        <strain evidence="5 6">F188</strain>
    </source>
</reference>
<dbReference type="InterPro" id="IPR018170">
    <property type="entry name" value="Aldo/ket_reductase_CS"/>
</dbReference>
<evidence type="ECO:0000256" key="2">
    <source>
        <dbReference type="ARBA" id="ARBA00022857"/>
    </source>
</evidence>
<keyword evidence="3" id="KW-0560">Oxidoreductase</keyword>
<organism evidence="5 6">
    <name type="scientific">Autumnicola patrickiae</name>
    <dbReference type="NCBI Taxonomy" id="3075591"/>
    <lineage>
        <taxon>Bacteria</taxon>
        <taxon>Pseudomonadati</taxon>
        <taxon>Bacteroidota</taxon>
        <taxon>Flavobacteriia</taxon>
        <taxon>Flavobacteriales</taxon>
        <taxon>Flavobacteriaceae</taxon>
        <taxon>Autumnicola</taxon>
    </lineage>
</organism>
<dbReference type="Gene3D" id="3.20.20.100">
    <property type="entry name" value="NADP-dependent oxidoreductase domain"/>
    <property type="match status" value="1"/>
</dbReference>
<sequence length="280" mass="31873">MKKLTLNDGNKIPIVGFGTYKATGQEGIESVKSAISSGYSLIDTAAAYENEEAVGKGIKASGVLREDLFITSKLWRESLGYESTKKELENSLKRLDLEYLDLYLIHWPANEKNYDNWQKTNADTWRAMEELQAEGKIKSIGVSNFFEEHLDSLFETANVIPSINQIEFHPGYWQKELVAYCKRQNIVVESWSPLARGKVFGNEVLEEIAKKHNKTVAQICLKWIIQHDVIAIPKSNSPKRIEENIDLFDFELSATDMNLINDLPEMGFSGELPNIWPDRI</sequence>
<gene>
    <name evidence="5" type="ORF">RM549_13795</name>
</gene>
<dbReference type="SUPFAM" id="SSF51430">
    <property type="entry name" value="NAD(P)-linked oxidoreductase"/>
    <property type="match status" value="1"/>
</dbReference>
<dbReference type="InterPro" id="IPR020471">
    <property type="entry name" value="AKR"/>
</dbReference>
<name>A0ABU3E4D7_9FLAO</name>
<dbReference type="PRINTS" id="PR00069">
    <property type="entry name" value="ALDKETRDTASE"/>
</dbReference>
<dbReference type="InterPro" id="IPR023210">
    <property type="entry name" value="NADP_OxRdtase_dom"/>
</dbReference>
<dbReference type="Pfam" id="PF00248">
    <property type="entry name" value="Aldo_ket_red"/>
    <property type="match status" value="1"/>
</dbReference>
<proteinExistence type="inferred from homology"/>
<dbReference type="PROSITE" id="PS00063">
    <property type="entry name" value="ALDOKETO_REDUCTASE_3"/>
    <property type="match status" value="1"/>
</dbReference>
<dbReference type="PANTHER" id="PTHR43827">
    <property type="entry name" value="2,5-DIKETO-D-GLUCONIC ACID REDUCTASE"/>
    <property type="match status" value="1"/>
</dbReference>
<feature type="domain" description="NADP-dependent oxidoreductase" evidence="4">
    <location>
        <begin position="16"/>
        <end position="263"/>
    </location>
</feature>
<dbReference type="PIRSF" id="PIRSF000097">
    <property type="entry name" value="AKR"/>
    <property type="match status" value="1"/>
</dbReference>
<dbReference type="InterPro" id="IPR036812">
    <property type="entry name" value="NAD(P)_OxRdtase_dom_sf"/>
</dbReference>
<comment type="caution">
    <text evidence="5">The sequence shown here is derived from an EMBL/GenBank/DDBJ whole genome shotgun (WGS) entry which is preliminary data.</text>
</comment>
<protein>
    <submittedName>
        <fullName evidence="5">Aldo/keto reductase</fullName>
    </submittedName>
</protein>
<evidence type="ECO:0000256" key="1">
    <source>
        <dbReference type="ARBA" id="ARBA00007905"/>
    </source>
</evidence>
<evidence type="ECO:0000313" key="5">
    <source>
        <dbReference type="EMBL" id="MDT0690866.1"/>
    </source>
</evidence>
<dbReference type="CDD" id="cd19071">
    <property type="entry name" value="AKR_AKR1-5-like"/>
    <property type="match status" value="1"/>
</dbReference>
<keyword evidence="2" id="KW-0521">NADP</keyword>
<comment type="similarity">
    <text evidence="1">Belongs to the aldo/keto reductase family.</text>
</comment>